<dbReference type="GO" id="GO:0045892">
    <property type="term" value="P:negative regulation of DNA-templated transcription"/>
    <property type="evidence" value="ECO:0007669"/>
    <property type="project" value="InterPro"/>
</dbReference>
<protein>
    <recommendedName>
        <fullName evidence="3">Tetracycline repressor TetR C-terminal domain-containing protein</fullName>
    </recommendedName>
</protein>
<dbReference type="Proteomes" id="UP000078437">
    <property type="component" value="Chromosome"/>
</dbReference>
<evidence type="ECO:0000313" key="5">
    <source>
        <dbReference type="Proteomes" id="UP000078437"/>
    </source>
</evidence>
<sequence length="217" mass="23401">MEEAYMARPKVPLLSVDRIADAALELVDSGQPFGVNALARRLGVTPSSLYNHVDGRDGIIELMRGRFSREAAGGAQATGGEWHEIVADTMRAQRRMYAAHPNLVPLIVGKTITDPYVIASYDHLATTLVDAGFPEDEVLGVIALLDAFAIGFGLDLASPHDVWQPEGETQTLGRLIADAPHGDERSDRAFDLGLDLLIESLRARLARLSAPPAPVVE</sequence>
<name>A0A191WC34_9MICO</name>
<organism evidence="4 5">
    <name type="scientific">Agromyces aureus</name>
    <dbReference type="NCBI Taxonomy" id="453304"/>
    <lineage>
        <taxon>Bacteria</taxon>
        <taxon>Bacillati</taxon>
        <taxon>Actinomycetota</taxon>
        <taxon>Actinomycetes</taxon>
        <taxon>Micrococcales</taxon>
        <taxon>Microbacteriaceae</taxon>
        <taxon>Agromyces</taxon>
    </lineage>
</organism>
<feature type="domain" description="Tetracycline repressor TetR C-terminal" evidence="3">
    <location>
        <begin position="80"/>
        <end position="204"/>
    </location>
</feature>
<reference evidence="4 5" key="1">
    <citation type="journal article" date="2016" name="Int. J. Syst. Evol. Microbiol.">
        <title>Agromyces aureus sp. nov., isolated from the rhizosphere of Salix caprea L. grown in a heavy-metal-contaminated soil.</title>
        <authorList>
            <person name="Corretto E."/>
            <person name="Antonielli L."/>
            <person name="Sessitsch A."/>
            <person name="Compant S."/>
            <person name="Gorfer M."/>
            <person name="Kuffner M."/>
            <person name="Brader G."/>
        </authorList>
    </citation>
    <scope>NUCLEOTIDE SEQUENCE [LARGE SCALE GENOMIC DNA]</scope>
    <source>
        <strain evidence="4 5">AR33</strain>
    </source>
</reference>
<reference evidence="5" key="2">
    <citation type="submission" date="2016-01" db="EMBL/GenBank/DDBJ databases">
        <title>Complete genome sequence of Agromyces aureus AR33T and comparison with related organisms.</title>
        <authorList>
            <person name="Corretto E."/>
            <person name="Antonielli L."/>
            <person name="Sessitsch A."/>
            <person name="Brader G."/>
        </authorList>
    </citation>
    <scope>NUCLEOTIDE SEQUENCE [LARGE SCALE GENOMIC DNA]</scope>
    <source>
        <strain evidence="5">AR33</strain>
    </source>
</reference>
<dbReference type="SUPFAM" id="SSF48498">
    <property type="entry name" value="Tetracyclin repressor-like, C-terminal domain"/>
    <property type="match status" value="1"/>
</dbReference>
<dbReference type="KEGG" id="agy:ATC03_02680"/>
<evidence type="ECO:0000259" key="3">
    <source>
        <dbReference type="Pfam" id="PF02909"/>
    </source>
</evidence>
<dbReference type="Gene3D" id="1.10.357.10">
    <property type="entry name" value="Tetracycline Repressor, domain 2"/>
    <property type="match status" value="1"/>
</dbReference>
<keyword evidence="2" id="KW-0804">Transcription</keyword>
<proteinExistence type="predicted"/>
<dbReference type="InterPro" id="IPR009057">
    <property type="entry name" value="Homeodomain-like_sf"/>
</dbReference>
<dbReference type="AlphaFoldDB" id="A0A191WC34"/>
<keyword evidence="5" id="KW-1185">Reference proteome</keyword>
<keyword evidence="1" id="KW-0805">Transcription regulation</keyword>
<dbReference type="STRING" id="453304.ATC03_02680"/>
<evidence type="ECO:0000256" key="2">
    <source>
        <dbReference type="ARBA" id="ARBA00023163"/>
    </source>
</evidence>
<dbReference type="InterPro" id="IPR004111">
    <property type="entry name" value="Repressor_TetR_C"/>
</dbReference>
<dbReference type="SUPFAM" id="SSF46689">
    <property type="entry name" value="Homeodomain-like"/>
    <property type="match status" value="1"/>
</dbReference>
<dbReference type="EMBL" id="CP013979">
    <property type="protein sequence ID" value="ANJ25820.1"/>
    <property type="molecule type" value="Genomic_DNA"/>
</dbReference>
<dbReference type="OrthoDB" id="3291296at2"/>
<evidence type="ECO:0000313" key="4">
    <source>
        <dbReference type="EMBL" id="ANJ25820.1"/>
    </source>
</evidence>
<gene>
    <name evidence="4" type="ORF">ATC03_02680</name>
</gene>
<evidence type="ECO:0000256" key="1">
    <source>
        <dbReference type="ARBA" id="ARBA00023015"/>
    </source>
</evidence>
<dbReference type="Pfam" id="PF02909">
    <property type="entry name" value="TetR_C_1"/>
    <property type="match status" value="1"/>
</dbReference>
<accession>A0A191WC34</accession>
<dbReference type="InterPro" id="IPR036271">
    <property type="entry name" value="Tet_transcr_reg_TetR-rel_C_sf"/>
</dbReference>